<name>A0A8H3R299_9GLOM</name>
<protein>
    <submittedName>
        <fullName evidence="2">Uncharacterized protein</fullName>
    </submittedName>
</protein>
<feature type="region of interest" description="Disordered" evidence="1">
    <location>
        <begin position="20"/>
        <end position="48"/>
    </location>
</feature>
<dbReference type="Proteomes" id="UP000615446">
    <property type="component" value="Unassembled WGS sequence"/>
</dbReference>
<evidence type="ECO:0000313" key="2">
    <source>
        <dbReference type="EMBL" id="GES97624.1"/>
    </source>
</evidence>
<evidence type="ECO:0000313" key="3">
    <source>
        <dbReference type="Proteomes" id="UP000615446"/>
    </source>
</evidence>
<reference evidence="2" key="1">
    <citation type="submission" date="2019-10" db="EMBL/GenBank/DDBJ databases">
        <title>Conservation and host-specific expression of non-tandemly repeated heterogenous ribosome RNA gene in arbuscular mycorrhizal fungi.</title>
        <authorList>
            <person name="Maeda T."/>
            <person name="Kobayashi Y."/>
            <person name="Nakagawa T."/>
            <person name="Ezawa T."/>
            <person name="Yamaguchi K."/>
            <person name="Bino T."/>
            <person name="Nishimoto Y."/>
            <person name="Shigenobu S."/>
            <person name="Kawaguchi M."/>
        </authorList>
    </citation>
    <scope>NUCLEOTIDE SEQUENCE</scope>
    <source>
        <strain evidence="2">HR1</strain>
    </source>
</reference>
<gene>
    <name evidence="2" type="ORF">RCL2_002421000</name>
</gene>
<organism evidence="2 3">
    <name type="scientific">Rhizophagus clarus</name>
    <dbReference type="NCBI Taxonomy" id="94130"/>
    <lineage>
        <taxon>Eukaryota</taxon>
        <taxon>Fungi</taxon>
        <taxon>Fungi incertae sedis</taxon>
        <taxon>Mucoromycota</taxon>
        <taxon>Glomeromycotina</taxon>
        <taxon>Glomeromycetes</taxon>
        <taxon>Glomerales</taxon>
        <taxon>Glomeraceae</taxon>
        <taxon>Rhizophagus</taxon>
    </lineage>
</organism>
<dbReference type="AlphaFoldDB" id="A0A8H3R299"/>
<comment type="caution">
    <text evidence="2">The sequence shown here is derived from an EMBL/GenBank/DDBJ whole genome shotgun (WGS) entry which is preliminary data.</text>
</comment>
<feature type="compositionally biased region" description="Polar residues" evidence="1">
    <location>
        <begin position="21"/>
        <end position="47"/>
    </location>
</feature>
<evidence type="ECO:0000256" key="1">
    <source>
        <dbReference type="SAM" id="MobiDB-lite"/>
    </source>
</evidence>
<dbReference type="EMBL" id="BLAL01000259">
    <property type="protein sequence ID" value="GES97624.1"/>
    <property type="molecule type" value="Genomic_DNA"/>
</dbReference>
<accession>A0A8H3R299</accession>
<sequence>MQLMDRFLGSILDEYFDSSKWGDNNMSESSSHMDIPSSPDQEPSNFQIDADQPNIEVSFMLMPISTQKKIIELSTSTLSGSQTMAFTRTPKNIYITQIQSQKF</sequence>
<proteinExistence type="predicted"/>